<reference evidence="1" key="1">
    <citation type="submission" date="2018-05" db="EMBL/GenBank/DDBJ databases">
        <authorList>
            <person name="Lanie J.A."/>
            <person name="Ng W.-L."/>
            <person name="Kazmierczak K.M."/>
            <person name="Andrzejewski T.M."/>
            <person name="Davidsen T.M."/>
            <person name="Wayne K.J."/>
            <person name="Tettelin H."/>
            <person name="Glass J.I."/>
            <person name="Rusch D."/>
            <person name="Podicherti R."/>
            <person name="Tsui H.-C.T."/>
            <person name="Winkler M.E."/>
        </authorList>
    </citation>
    <scope>NUCLEOTIDE SEQUENCE</scope>
</reference>
<protein>
    <submittedName>
        <fullName evidence="1">Uncharacterized protein</fullName>
    </submittedName>
</protein>
<evidence type="ECO:0000313" key="1">
    <source>
        <dbReference type="EMBL" id="SVC30820.1"/>
    </source>
</evidence>
<sequence length="51" mass="6129">MDPIFVVEDCFVNIYQVQHRQTKRRRTYYPFALPKLQIALQTIFGKLSKLN</sequence>
<accession>A0A382L278</accession>
<name>A0A382L278_9ZZZZ</name>
<dbReference type="EMBL" id="UINC01084302">
    <property type="protein sequence ID" value="SVC30820.1"/>
    <property type="molecule type" value="Genomic_DNA"/>
</dbReference>
<dbReference type="AlphaFoldDB" id="A0A382L278"/>
<organism evidence="1">
    <name type="scientific">marine metagenome</name>
    <dbReference type="NCBI Taxonomy" id="408172"/>
    <lineage>
        <taxon>unclassified sequences</taxon>
        <taxon>metagenomes</taxon>
        <taxon>ecological metagenomes</taxon>
    </lineage>
</organism>
<proteinExistence type="predicted"/>
<gene>
    <name evidence="1" type="ORF">METZ01_LOCUS283674</name>
</gene>